<feature type="compositionally biased region" description="Acidic residues" evidence="1">
    <location>
        <begin position="31"/>
        <end position="54"/>
    </location>
</feature>
<accession>A0A0L0P5D2</accession>
<dbReference type="EMBL" id="LGST01000009">
    <property type="protein sequence ID" value="KNE01568.1"/>
    <property type="molecule type" value="Genomic_DNA"/>
</dbReference>
<reference evidence="4" key="1">
    <citation type="journal article" date="2015" name="BMC Genomics">
        <title>Draft genome of a commonly misdiagnosed multidrug resistant pathogen Candida auris.</title>
        <authorList>
            <person name="Chatterjee S."/>
            <person name="Alampalli S.V."/>
            <person name="Nageshan R.K."/>
            <person name="Chettiar S.T."/>
            <person name="Joshi S."/>
            <person name="Tatu U.S."/>
        </authorList>
    </citation>
    <scope>NUCLEOTIDE SEQUENCE [LARGE SCALE GENOMIC DNA]</scope>
    <source>
        <strain evidence="4">6684</strain>
    </source>
</reference>
<feature type="domain" description="INO80 complex subunit B-like conserved region" evidence="2">
    <location>
        <begin position="198"/>
        <end position="280"/>
    </location>
</feature>
<dbReference type="VEuPathDB" id="FungiDB:B9J08_005192"/>
<dbReference type="InterPro" id="IPR029523">
    <property type="entry name" value="INO80B/Ies2"/>
</dbReference>
<evidence type="ECO:0000313" key="3">
    <source>
        <dbReference type="EMBL" id="KNE01568.1"/>
    </source>
</evidence>
<evidence type="ECO:0000313" key="4">
    <source>
        <dbReference type="Proteomes" id="UP000037122"/>
    </source>
</evidence>
<proteinExistence type="predicted"/>
<feature type="compositionally biased region" description="Basic and acidic residues" evidence="1">
    <location>
        <begin position="153"/>
        <end position="172"/>
    </location>
</feature>
<feature type="region of interest" description="Disordered" evidence="1">
    <location>
        <begin position="186"/>
        <end position="264"/>
    </location>
</feature>
<dbReference type="GO" id="GO:0006338">
    <property type="term" value="P:chromatin remodeling"/>
    <property type="evidence" value="ECO:0007669"/>
    <property type="project" value="InterPro"/>
</dbReference>
<gene>
    <name evidence="3" type="ORF">QG37_01399</name>
</gene>
<dbReference type="Pfam" id="PF04795">
    <property type="entry name" value="PAPA-1"/>
    <property type="match status" value="1"/>
</dbReference>
<sequence>MPPKIAVSDDEESAELSDIGERSDDVSDVQNSDDMELGDGEDDDTGTNEYEELQNDWYTPKVHANERRTRGSASSNNKRETRKRQLAMYDEDDLDEDQEEEEEALDEYVEEPPKKKISVKLRIPKRSATSSRASRSESPLDEDFSYTPTTQKLTERQRARLAEGENGRRTDDTMFQEMDEQLLALNRKTQKKAETAEEAANRKAENARRRADYKVKQLEEEKRDTLNKLLKRRAIKTREKDDDETDSKQTSLKPRRPTLQHPALIRWVCKPESSVLGVSE</sequence>
<evidence type="ECO:0000256" key="1">
    <source>
        <dbReference type="SAM" id="MobiDB-lite"/>
    </source>
</evidence>
<dbReference type="VEuPathDB" id="FungiDB:CJJ09_004160"/>
<dbReference type="GO" id="GO:0031011">
    <property type="term" value="C:Ino80 complex"/>
    <property type="evidence" value="ECO:0007669"/>
    <property type="project" value="InterPro"/>
</dbReference>
<feature type="compositionally biased region" description="Basic residues" evidence="1">
    <location>
        <begin position="115"/>
        <end position="125"/>
    </location>
</feature>
<comment type="caution">
    <text evidence="3">The sequence shown here is derived from an EMBL/GenBank/DDBJ whole genome shotgun (WGS) entry which is preliminary data.</text>
</comment>
<feature type="compositionally biased region" description="Basic and acidic residues" evidence="1">
    <location>
        <begin position="191"/>
        <end position="226"/>
    </location>
</feature>
<name>A0A0L0P5D2_CANAR</name>
<dbReference type="VEuPathDB" id="FungiDB:CJI96_0003982"/>
<dbReference type="SMART" id="SM01406">
    <property type="entry name" value="PAPA-1"/>
    <property type="match status" value="1"/>
</dbReference>
<protein>
    <recommendedName>
        <fullName evidence="2">INO80 complex subunit B-like conserved region domain-containing protein</fullName>
    </recommendedName>
</protein>
<dbReference type="PANTHER" id="PTHR21561:SF12">
    <property type="entry name" value="INO80 COMPLEX SUBUNIT B"/>
    <property type="match status" value="1"/>
</dbReference>
<organism evidence="3 4">
    <name type="scientific">Candidozyma auris</name>
    <name type="common">Yeast</name>
    <name type="synonym">Candida auris</name>
    <dbReference type="NCBI Taxonomy" id="498019"/>
    <lineage>
        <taxon>Eukaryota</taxon>
        <taxon>Fungi</taxon>
        <taxon>Dikarya</taxon>
        <taxon>Ascomycota</taxon>
        <taxon>Saccharomycotina</taxon>
        <taxon>Pichiomycetes</taxon>
        <taxon>Metschnikowiaceae</taxon>
        <taxon>Candidozyma</taxon>
    </lineage>
</organism>
<feature type="compositionally biased region" description="Acidic residues" evidence="1">
    <location>
        <begin position="89"/>
        <end position="110"/>
    </location>
</feature>
<dbReference type="VEuPathDB" id="FungiDB:QG37_01399"/>
<dbReference type="AlphaFoldDB" id="A0A0L0P5D2"/>
<evidence type="ECO:0000259" key="2">
    <source>
        <dbReference type="SMART" id="SM01406"/>
    </source>
</evidence>
<dbReference type="VEuPathDB" id="FungiDB:CJJ07_000268"/>
<dbReference type="PANTHER" id="PTHR21561">
    <property type="entry name" value="INO80 COMPLEX SUBUNIT B"/>
    <property type="match status" value="1"/>
</dbReference>
<dbReference type="Proteomes" id="UP000037122">
    <property type="component" value="Unassembled WGS sequence"/>
</dbReference>
<feature type="region of interest" description="Disordered" evidence="1">
    <location>
        <begin position="1"/>
        <end position="174"/>
    </location>
</feature>
<feature type="compositionally biased region" description="Low complexity" evidence="1">
    <location>
        <begin position="126"/>
        <end position="137"/>
    </location>
</feature>
<dbReference type="VEuPathDB" id="FungiDB:CJI97_005276"/>
<dbReference type="InterPro" id="IPR006880">
    <property type="entry name" value="INO80B_C"/>
</dbReference>